<dbReference type="Proteomes" id="UP000829196">
    <property type="component" value="Unassembled WGS sequence"/>
</dbReference>
<protein>
    <submittedName>
        <fullName evidence="1">Uncharacterized protein</fullName>
    </submittedName>
</protein>
<reference evidence="1" key="1">
    <citation type="journal article" date="2022" name="Front. Genet.">
        <title>Chromosome-Scale Assembly of the Dendrobium nobile Genome Provides Insights Into the Molecular Mechanism of the Biosynthesis of the Medicinal Active Ingredient of Dendrobium.</title>
        <authorList>
            <person name="Xu Q."/>
            <person name="Niu S.-C."/>
            <person name="Li K.-L."/>
            <person name="Zheng P.-J."/>
            <person name="Zhang X.-J."/>
            <person name="Jia Y."/>
            <person name="Liu Y."/>
            <person name="Niu Y.-X."/>
            <person name="Yu L.-H."/>
            <person name="Chen D.-F."/>
            <person name="Zhang G.-Q."/>
        </authorList>
    </citation>
    <scope>NUCLEOTIDE SEQUENCE</scope>
    <source>
        <tissue evidence="1">Leaf</tissue>
    </source>
</reference>
<dbReference type="EMBL" id="JAGYWB010000005">
    <property type="protein sequence ID" value="KAI0522432.1"/>
    <property type="molecule type" value="Genomic_DNA"/>
</dbReference>
<evidence type="ECO:0000313" key="2">
    <source>
        <dbReference type="Proteomes" id="UP000829196"/>
    </source>
</evidence>
<sequence length="153" mass="18087">MGQRFTWCNNKAGRARILEKLDRCLINTTALDYIHLALVKDLSRVASDHCPILLEVFKPVEHTKNIIRYEEVWASYYGATALVKNVWMRNCKGDLTYILNLKFKRTLKTLFYWSKAKYQDLNALRDKLKNEVLEIQLDKSEGEIFFEKLQILR</sequence>
<gene>
    <name evidence="1" type="ORF">KFK09_004811</name>
</gene>
<dbReference type="OrthoDB" id="688652at2759"/>
<accession>A0A8T3BWF4</accession>
<dbReference type="PANTHER" id="PTHR33710:SF71">
    <property type="entry name" value="ENDONUCLEASE_EXONUCLEASE_PHOSPHATASE DOMAIN-CONTAINING PROTEIN"/>
    <property type="match status" value="1"/>
</dbReference>
<dbReference type="Gene3D" id="3.60.10.10">
    <property type="entry name" value="Endonuclease/exonuclease/phosphatase"/>
    <property type="match status" value="1"/>
</dbReference>
<dbReference type="SUPFAM" id="SSF56219">
    <property type="entry name" value="DNase I-like"/>
    <property type="match status" value="1"/>
</dbReference>
<dbReference type="SMR" id="A0A8T3BWF4"/>
<dbReference type="PANTHER" id="PTHR33710">
    <property type="entry name" value="BNAC02G09200D PROTEIN"/>
    <property type="match status" value="1"/>
</dbReference>
<organism evidence="1 2">
    <name type="scientific">Dendrobium nobile</name>
    <name type="common">Orchid</name>
    <dbReference type="NCBI Taxonomy" id="94219"/>
    <lineage>
        <taxon>Eukaryota</taxon>
        <taxon>Viridiplantae</taxon>
        <taxon>Streptophyta</taxon>
        <taxon>Embryophyta</taxon>
        <taxon>Tracheophyta</taxon>
        <taxon>Spermatophyta</taxon>
        <taxon>Magnoliopsida</taxon>
        <taxon>Liliopsida</taxon>
        <taxon>Asparagales</taxon>
        <taxon>Orchidaceae</taxon>
        <taxon>Epidendroideae</taxon>
        <taxon>Malaxideae</taxon>
        <taxon>Dendrobiinae</taxon>
        <taxon>Dendrobium</taxon>
    </lineage>
</organism>
<keyword evidence="2" id="KW-1185">Reference proteome</keyword>
<name>A0A8T3BWF4_DENNO</name>
<dbReference type="AlphaFoldDB" id="A0A8T3BWF4"/>
<proteinExistence type="predicted"/>
<evidence type="ECO:0000313" key="1">
    <source>
        <dbReference type="EMBL" id="KAI0522432.1"/>
    </source>
</evidence>
<comment type="caution">
    <text evidence="1">The sequence shown here is derived from an EMBL/GenBank/DDBJ whole genome shotgun (WGS) entry which is preliminary data.</text>
</comment>
<dbReference type="InterPro" id="IPR036691">
    <property type="entry name" value="Endo/exonu/phosph_ase_sf"/>
</dbReference>